<reference evidence="2" key="1">
    <citation type="submission" date="2023-03" db="EMBL/GenBank/DDBJ databases">
        <title>Andean soil-derived lignocellulolytic bacterial consortium as a source of novel taxa and putative plastic-active enzymes.</title>
        <authorList>
            <person name="Diaz-Garcia L."/>
            <person name="Chuvochina M."/>
            <person name="Feuerriegel G."/>
            <person name="Bunk B."/>
            <person name="Sproer C."/>
            <person name="Streit W.R."/>
            <person name="Rodriguez L.M."/>
            <person name="Overmann J."/>
            <person name="Jimenez D.J."/>
        </authorList>
    </citation>
    <scope>NUCLEOTIDE SEQUENCE</scope>
    <source>
        <strain evidence="2">MAG 7</strain>
    </source>
</reference>
<feature type="transmembrane region" description="Helical" evidence="1">
    <location>
        <begin position="76"/>
        <end position="94"/>
    </location>
</feature>
<organism evidence="2 3">
    <name type="scientific">Candidatus Pseudobacter hemicellulosilyticus</name>
    <dbReference type="NCBI Taxonomy" id="3121375"/>
    <lineage>
        <taxon>Bacteria</taxon>
        <taxon>Pseudomonadati</taxon>
        <taxon>Bacteroidota</taxon>
        <taxon>Chitinophagia</taxon>
        <taxon>Chitinophagales</taxon>
        <taxon>Chitinophagaceae</taxon>
        <taxon>Pseudobacter</taxon>
    </lineage>
</organism>
<keyword evidence="1" id="KW-0472">Membrane</keyword>
<keyword evidence="1" id="KW-1133">Transmembrane helix</keyword>
<protein>
    <submittedName>
        <fullName evidence="2">Uncharacterized protein</fullName>
    </submittedName>
</protein>
<dbReference type="AlphaFoldDB" id="A0AAJ5WVP2"/>
<proteinExistence type="predicted"/>
<gene>
    <name evidence="2" type="ORF">P0Y53_03055</name>
</gene>
<evidence type="ECO:0000313" key="2">
    <source>
        <dbReference type="EMBL" id="WEK36467.1"/>
    </source>
</evidence>
<name>A0AAJ5WVP2_9BACT</name>
<keyword evidence="1" id="KW-0812">Transmembrane</keyword>
<dbReference type="EMBL" id="CP119311">
    <property type="protein sequence ID" value="WEK36467.1"/>
    <property type="molecule type" value="Genomic_DNA"/>
</dbReference>
<feature type="transmembrane region" description="Helical" evidence="1">
    <location>
        <begin position="35"/>
        <end position="55"/>
    </location>
</feature>
<dbReference type="Proteomes" id="UP001220610">
    <property type="component" value="Chromosome"/>
</dbReference>
<accession>A0AAJ5WVP2</accession>
<sequence>MLKTLLFYLNRFTGVANTCISLHDLVSFFDRVWSMLEWALVGTVLLWIPLLRVAGLLYTKFGIEIPFGIPRKKSKLVLRVALWITVLASFFNLLHKFHLGHEPMKLVGLTLVHTFVAIMDFIETEETIRKIEKSKPGE</sequence>
<evidence type="ECO:0000313" key="3">
    <source>
        <dbReference type="Proteomes" id="UP001220610"/>
    </source>
</evidence>
<evidence type="ECO:0000256" key="1">
    <source>
        <dbReference type="SAM" id="Phobius"/>
    </source>
</evidence>